<feature type="non-terminal residue" evidence="1">
    <location>
        <position position="1"/>
    </location>
</feature>
<reference evidence="1" key="1">
    <citation type="submission" date="2021-06" db="EMBL/GenBank/DDBJ databases">
        <authorList>
            <person name="Kallberg Y."/>
            <person name="Tangrot J."/>
            <person name="Rosling A."/>
        </authorList>
    </citation>
    <scope>NUCLEOTIDE SEQUENCE</scope>
    <source>
        <strain evidence="1">CL356</strain>
    </source>
</reference>
<comment type="caution">
    <text evidence="1">The sequence shown here is derived from an EMBL/GenBank/DDBJ whole genome shotgun (WGS) entry which is preliminary data.</text>
</comment>
<dbReference type="EMBL" id="CAJVPT010067475">
    <property type="protein sequence ID" value="CAG8775028.1"/>
    <property type="molecule type" value="Genomic_DNA"/>
</dbReference>
<name>A0ACA9R3J6_9GLOM</name>
<gene>
    <name evidence="1" type="ORF">ACOLOM_LOCUS14040</name>
</gene>
<accession>A0ACA9R3J6</accession>
<protein>
    <submittedName>
        <fullName evidence="1">581_t:CDS:1</fullName>
    </submittedName>
</protein>
<sequence>GESIPPNRQGIVEKPDAERAEGMILFRSYASPECPLTSSVCARLYCEGIASIEQTVDSNDPWIDAEGFRLMVIRMDWIDSSLSSSNCGRMAIRKAVKIAENSAACINS</sequence>
<proteinExistence type="predicted"/>
<feature type="non-terminal residue" evidence="1">
    <location>
        <position position="108"/>
    </location>
</feature>
<dbReference type="Proteomes" id="UP000789525">
    <property type="component" value="Unassembled WGS sequence"/>
</dbReference>
<organism evidence="1 2">
    <name type="scientific">Acaulospora colombiana</name>
    <dbReference type="NCBI Taxonomy" id="27376"/>
    <lineage>
        <taxon>Eukaryota</taxon>
        <taxon>Fungi</taxon>
        <taxon>Fungi incertae sedis</taxon>
        <taxon>Mucoromycota</taxon>
        <taxon>Glomeromycotina</taxon>
        <taxon>Glomeromycetes</taxon>
        <taxon>Diversisporales</taxon>
        <taxon>Acaulosporaceae</taxon>
        <taxon>Acaulospora</taxon>
    </lineage>
</organism>
<evidence type="ECO:0000313" key="2">
    <source>
        <dbReference type="Proteomes" id="UP000789525"/>
    </source>
</evidence>
<keyword evidence="2" id="KW-1185">Reference proteome</keyword>
<evidence type="ECO:0000313" key="1">
    <source>
        <dbReference type="EMBL" id="CAG8775028.1"/>
    </source>
</evidence>